<sequence length="510" mass="54209">MDKRYLILVNMTGAIGMIMIDQTVIGIALPPLQRAFAFGPMELQWVVNGYTLALAAALICAGWAGDRFGHYRSFTAGVGLFTASSLLCAIAPIGEVFILARIGQGIGAALMQPAATAIVFGIFPAELRGRAMSIYVGSGLLFLAAGPLLGGFLVQHLSWHMVFLINVPIGLVTFTSAVLFSGHAPKGSDIPFDFKGAFLLVAGILTLTIAIQSFGDGTMAVSISLALAVAGLLALGVLPFRKPAPGASIIDFSMFKSRVFFGCGIVLFCIQFAMLGQVVYGAVFIQNVLAFSPFQTGLSMMPVVLTIIVMAQVSGYLFDKVPFRLLAVTGTLAISAGFFSQAVVLELNNIIWLVPGMMLIGFGLGLLASTVTTEGLSHVSQTQRATASAILQTLRQTGGVFGIACIGSVINLIEKNRISMVAEKLEPVADKRQELQLLLFQSEQAQTKATDQLRDHWPQALAELKDITTEAIAAGYYLGAGVVLLAAIFSIWSFSQKAKSETVPDTLEQR</sequence>
<dbReference type="NCBIfam" id="TIGR00711">
    <property type="entry name" value="efflux_EmrB"/>
    <property type="match status" value="1"/>
</dbReference>
<evidence type="ECO:0000256" key="7">
    <source>
        <dbReference type="ARBA" id="ARBA00023136"/>
    </source>
</evidence>
<feature type="transmembrane region" description="Helical" evidence="8">
    <location>
        <begin position="106"/>
        <end position="125"/>
    </location>
</feature>
<dbReference type="InterPro" id="IPR011701">
    <property type="entry name" value="MFS"/>
</dbReference>
<dbReference type="Gene3D" id="1.20.1720.10">
    <property type="entry name" value="Multidrug resistance protein D"/>
    <property type="match status" value="1"/>
</dbReference>
<evidence type="ECO:0000256" key="2">
    <source>
        <dbReference type="ARBA" id="ARBA00008537"/>
    </source>
</evidence>
<comment type="similarity">
    <text evidence="2">Belongs to the major facilitator superfamily. EmrB family.</text>
</comment>
<name>A0ABY8F0F8_9HYPH</name>
<keyword evidence="7 8" id="KW-0472">Membrane</keyword>
<evidence type="ECO:0000256" key="4">
    <source>
        <dbReference type="ARBA" id="ARBA00022475"/>
    </source>
</evidence>
<evidence type="ECO:0000256" key="3">
    <source>
        <dbReference type="ARBA" id="ARBA00022448"/>
    </source>
</evidence>
<evidence type="ECO:0000256" key="1">
    <source>
        <dbReference type="ARBA" id="ARBA00004651"/>
    </source>
</evidence>
<feature type="transmembrane region" description="Helical" evidence="8">
    <location>
        <begin position="49"/>
        <end position="65"/>
    </location>
</feature>
<organism evidence="10 11">
    <name type="scientific">Roseibium porphyridii</name>
    <dbReference type="NCBI Taxonomy" id="2866279"/>
    <lineage>
        <taxon>Bacteria</taxon>
        <taxon>Pseudomonadati</taxon>
        <taxon>Pseudomonadota</taxon>
        <taxon>Alphaproteobacteria</taxon>
        <taxon>Hyphomicrobiales</taxon>
        <taxon>Stappiaceae</taxon>
        <taxon>Roseibium</taxon>
    </lineage>
</organism>
<accession>A0ABY8F0F8</accession>
<evidence type="ECO:0000259" key="9">
    <source>
        <dbReference type="PROSITE" id="PS50850"/>
    </source>
</evidence>
<evidence type="ECO:0000256" key="8">
    <source>
        <dbReference type="SAM" id="Phobius"/>
    </source>
</evidence>
<feature type="transmembrane region" description="Helical" evidence="8">
    <location>
        <begin position="132"/>
        <end position="153"/>
    </location>
</feature>
<keyword evidence="6 8" id="KW-1133">Transmembrane helix</keyword>
<feature type="transmembrane region" description="Helical" evidence="8">
    <location>
        <begin position="474"/>
        <end position="494"/>
    </location>
</feature>
<feature type="transmembrane region" description="Helical" evidence="8">
    <location>
        <begin position="159"/>
        <end position="180"/>
    </location>
</feature>
<feature type="transmembrane region" description="Helical" evidence="8">
    <location>
        <begin position="259"/>
        <end position="285"/>
    </location>
</feature>
<dbReference type="CDD" id="cd17321">
    <property type="entry name" value="MFS_MMR_MDR_like"/>
    <property type="match status" value="1"/>
</dbReference>
<dbReference type="PANTHER" id="PTHR42718:SF9">
    <property type="entry name" value="MAJOR FACILITATOR SUPERFAMILY MULTIDRUG TRANSPORTER MFSC"/>
    <property type="match status" value="1"/>
</dbReference>
<keyword evidence="11" id="KW-1185">Reference proteome</keyword>
<comment type="subcellular location">
    <subcellularLocation>
        <location evidence="1">Cell membrane</location>
        <topology evidence="1">Multi-pass membrane protein</topology>
    </subcellularLocation>
</comment>
<proteinExistence type="inferred from homology"/>
<keyword evidence="4" id="KW-1003">Cell membrane</keyword>
<dbReference type="PANTHER" id="PTHR42718">
    <property type="entry name" value="MAJOR FACILITATOR SUPERFAMILY MULTIDRUG TRANSPORTER MFSC"/>
    <property type="match status" value="1"/>
</dbReference>
<evidence type="ECO:0000256" key="5">
    <source>
        <dbReference type="ARBA" id="ARBA00022692"/>
    </source>
</evidence>
<dbReference type="Pfam" id="PF07690">
    <property type="entry name" value="MFS_1"/>
    <property type="match status" value="1"/>
</dbReference>
<dbReference type="RefSeq" id="WP_265680826.1">
    <property type="nucleotide sequence ID" value="NZ_CP120863.1"/>
</dbReference>
<dbReference type="PROSITE" id="PS50850">
    <property type="entry name" value="MFS"/>
    <property type="match status" value="1"/>
</dbReference>
<dbReference type="Proteomes" id="UP001209803">
    <property type="component" value="Chromosome"/>
</dbReference>
<dbReference type="EMBL" id="CP120863">
    <property type="protein sequence ID" value="WFE88829.1"/>
    <property type="molecule type" value="Genomic_DNA"/>
</dbReference>
<feature type="transmembrane region" description="Helical" evidence="8">
    <location>
        <begin position="7"/>
        <end position="29"/>
    </location>
</feature>
<evidence type="ECO:0000313" key="10">
    <source>
        <dbReference type="EMBL" id="WFE88829.1"/>
    </source>
</evidence>
<dbReference type="InterPro" id="IPR036259">
    <property type="entry name" value="MFS_trans_sf"/>
</dbReference>
<dbReference type="InterPro" id="IPR020846">
    <property type="entry name" value="MFS_dom"/>
</dbReference>
<feature type="transmembrane region" description="Helical" evidence="8">
    <location>
        <begin position="217"/>
        <end position="238"/>
    </location>
</feature>
<reference evidence="10 11" key="1">
    <citation type="submission" date="2023-03" db="EMBL/GenBank/DDBJ databases">
        <title>Roseibium porphyridii sp. nov. and Roseibium rhodosorbium sp. nov. isolated from marine algae, Porphyridium cruentum and Rhodosorus marinus, respectively.</title>
        <authorList>
            <person name="Lee M.W."/>
            <person name="Choi B.J."/>
            <person name="Lee J.K."/>
            <person name="Choi D.G."/>
            <person name="Baek J.H."/>
            <person name="Bayburt H."/>
            <person name="Kim J.M."/>
            <person name="Han D.M."/>
            <person name="Kim K.H."/>
            <person name="Jeon C.O."/>
        </authorList>
    </citation>
    <scope>NUCLEOTIDE SEQUENCE [LARGE SCALE GENOMIC DNA]</scope>
    <source>
        <strain evidence="10 11">KMA01</strain>
    </source>
</reference>
<protein>
    <submittedName>
        <fullName evidence="10">MFS transporter</fullName>
    </submittedName>
</protein>
<gene>
    <name evidence="10" type="ORF">K1718_22110</name>
</gene>
<feature type="transmembrane region" description="Helical" evidence="8">
    <location>
        <begin position="325"/>
        <end position="344"/>
    </location>
</feature>
<dbReference type="InterPro" id="IPR004638">
    <property type="entry name" value="EmrB-like"/>
</dbReference>
<feature type="transmembrane region" description="Helical" evidence="8">
    <location>
        <begin position="297"/>
        <end position="318"/>
    </location>
</feature>
<keyword evidence="5 8" id="KW-0812">Transmembrane</keyword>
<evidence type="ECO:0000313" key="11">
    <source>
        <dbReference type="Proteomes" id="UP001209803"/>
    </source>
</evidence>
<dbReference type="SUPFAM" id="SSF103473">
    <property type="entry name" value="MFS general substrate transporter"/>
    <property type="match status" value="1"/>
</dbReference>
<dbReference type="Gene3D" id="1.20.1250.20">
    <property type="entry name" value="MFS general substrate transporter like domains"/>
    <property type="match status" value="1"/>
</dbReference>
<keyword evidence="3" id="KW-0813">Transport</keyword>
<evidence type="ECO:0000256" key="6">
    <source>
        <dbReference type="ARBA" id="ARBA00022989"/>
    </source>
</evidence>
<feature type="domain" description="Major facilitator superfamily (MFS) profile" evidence="9">
    <location>
        <begin position="7"/>
        <end position="498"/>
    </location>
</feature>
<feature type="transmembrane region" description="Helical" evidence="8">
    <location>
        <begin position="350"/>
        <end position="372"/>
    </location>
</feature>
<feature type="transmembrane region" description="Helical" evidence="8">
    <location>
        <begin position="192"/>
        <end position="211"/>
    </location>
</feature>
<feature type="transmembrane region" description="Helical" evidence="8">
    <location>
        <begin position="77"/>
        <end position="100"/>
    </location>
</feature>